<dbReference type="GO" id="GO:0004364">
    <property type="term" value="F:glutathione transferase activity"/>
    <property type="evidence" value="ECO:0007669"/>
    <property type="project" value="InterPro"/>
</dbReference>
<protein>
    <recommendedName>
        <fullName evidence="2">GST N-terminal domain-containing protein</fullName>
    </recommendedName>
</protein>
<evidence type="ECO:0000313" key="4">
    <source>
        <dbReference type="Proteomes" id="UP001162162"/>
    </source>
</evidence>
<reference evidence="3" key="1">
    <citation type="journal article" date="2023" name="Insect Mol. Biol.">
        <title>Genome sequencing provides insights into the evolution of gene families encoding plant cell wall-degrading enzymes in longhorned beetles.</title>
        <authorList>
            <person name="Shin N.R."/>
            <person name="Okamura Y."/>
            <person name="Kirsch R."/>
            <person name="Pauchet Y."/>
        </authorList>
    </citation>
    <scope>NUCLEOTIDE SEQUENCE</scope>
    <source>
        <strain evidence="3">AMC_N1</strain>
    </source>
</reference>
<dbReference type="Gene3D" id="3.40.30.10">
    <property type="entry name" value="Glutaredoxin"/>
    <property type="match status" value="1"/>
</dbReference>
<dbReference type="InterPro" id="IPR005442">
    <property type="entry name" value="GST_omega"/>
</dbReference>
<dbReference type="AlphaFoldDB" id="A0AAV8XX33"/>
<accession>A0AAV8XX33</accession>
<dbReference type="PRINTS" id="PR01625">
    <property type="entry name" value="GSTRNSFRASEO"/>
</dbReference>
<dbReference type="GO" id="GO:0005737">
    <property type="term" value="C:cytoplasm"/>
    <property type="evidence" value="ECO:0007669"/>
    <property type="project" value="InterPro"/>
</dbReference>
<dbReference type="SUPFAM" id="SSF47616">
    <property type="entry name" value="GST C-terminal domain-like"/>
    <property type="match status" value="1"/>
</dbReference>
<dbReference type="Pfam" id="PF13417">
    <property type="entry name" value="GST_N_3"/>
    <property type="match status" value="1"/>
</dbReference>
<sequence>MSSAHLTTGSVEPPRAEGQLRLYAMKFCPYAQRSRLVLKAKGIPHDIVYINLINKPEWYFKIHSEGKVPALLDGDKVVVESLDVCDYVDEKYPDNPLYPAEPEAKRQDKELIQKIAPLTNVFARILFTNEEKTPKEWAKELLPHLQVDYMLWPWSERAGAIAIRLGAKLPIEEDQKVHLRKWKEAMLAHPVVKEIYNPPEKFYILVEAKHKGTSVDYDSI</sequence>
<dbReference type="EMBL" id="JAPWTK010000284">
    <property type="protein sequence ID" value="KAJ8943610.1"/>
    <property type="molecule type" value="Genomic_DNA"/>
</dbReference>
<dbReference type="Gene3D" id="1.20.1050.10">
    <property type="match status" value="1"/>
</dbReference>
<evidence type="ECO:0000313" key="3">
    <source>
        <dbReference type="EMBL" id="KAJ8943610.1"/>
    </source>
</evidence>
<evidence type="ECO:0000259" key="2">
    <source>
        <dbReference type="PROSITE" id="PS50404"/>
    </source>
</evidence>
<organism evidence="3 4">
    <name type="scientific">Aromia moschata</name>
    <dbReference type="NCBI Taxonomy" id="1265417"/>
    <lineage>
        <taxon>Eukaryota</taxon>
        <taxon>Metazoa</taxon>
        <taxon>Ecdysozoa</taxon>
        <taxon>Arthropoda</taxon>
        <taxon>Hexapoda</taxon>
        <taxon>Insecta</taxon>
        <taxon>Pterygota</taxon>
        <taxon>Neoptera</taxon>
        <taxon>Endopterygota</taxon>
        <taxon>Coleoptera</taxon>
        <taxon>Polyphaga</taxon>
        <taxon>Cucujiformia</taxon>
        <taxon>Chrysomeloidea</taxon>
        <taxon>Cerambycidae</taxon>
        <taxon>Cerambycinae</taxon>
        <taxon>Callichromatini</taxon>
        <taxon>Aromia</taxon>
    </lineage>
</organism>
<dbReference type="SUPFAM" id="SSF52833">
    <property type="entry name" value="Thioredoxin-like"/>
    <property type="match status" value="1"/>
</dbReference>
<dbReference type="PANTHER" id="PTHR43968:SF6">
    <property type="entry name" value="GLUTATHIONE S-TRANSFERASE OMEGA"/>
    <property type="match status" value="1"/>
</dbReference>
<dbReference type="InterPro" id="IPR004045">
    <property type="entry name" value="Glutathione_S-Trfase_N"/>
</dbReference>
<dbReference type="FunFam" id="3.40.30.10:FF:000123">
    <property type="entry name" value="Glutathione transferase o1"/>
    <property type="match status" value="1"/>
</dbReference>
<evidence type="ECO:0000256" key="1">
    <source>
        <dbReference type="ARBA" id="ARBA00011067"/>
    </source>
</evidence>
<dbReference type="InterPro" id="IPR050983">
    <property type="entry name" value="GST_Omega/HSP26"/>
</dbReference>
<name>A0AAV8XX33_9CUCU</name>
<dbReference type="InterPro" id="IPR040079">
    <property type="entry name" value="Glutathione_S-Trfase"/>
</dbReference>
<keyword evidence="4" id="KW-1185">Reference proteome</keyword>
<dbReference type="GO" id="GO:0045174">
    <property type="term" value="F:glutathione dehydrogenase (ascorbate) activity"/>
    <property type="evidence" value="ECO:0007669"/>
    <property type="project" value="TreeGrafter"/>
</dbReference>
<dbReference type="SFLD" id="SFLDG00358">
    <property type="entry name" value="Main_(cytGST)"/>
    <property type="match status" value="1"/>
</dbReference>
<dbReference type="InterPro" id="IPR036249">
    <property type="entry name" value="Thioredoxin-like_sf"/>
</dbReference>
<dbReference type="GO" id="GO:0006749">
    <property type="term" value="P:glutathione metabolic process"/>
    <property type="evidence" value="ECO:0007669"/>
    <property type="project" value="TreeGrafter"/>
</dbReference>
<feature type="domain" description="GST N-terminal" evidence="2">
    <location>
        <begin position="18"/>
        <end position="96"/>
    </location>
</feature>
<comment type="similarity">
    <text evidence="1">Belongs to the GST superfamily. Omega family.</text>
</comment>
<dbReference type="PANTHER" id="PTHR43968">
    <property type="match status" value="1"/>
</dbReference>
<dbReference type="SFLD" id="SFLDS00019">
    <property type="entry name" value="Glutathione_Transferase_(cytos"/>
    <property type="match status" value="1"/>
</dbReference>
<dbReference type="Proteomes" id="UP001162162">
    <property type="component" value="Unassembled WGS sequence"/>
</dbReference>
<comment type="caution">
    <text evidence="3">The sequence shown here is derived from an EMBL/GenBank/DDBJ whole genome shotgun (WGS) entry which is preliminary data.</text>
</comment>
<dbReference type="InterPro" id="IPR036282">
    <property type="entry name" value="Glutathione-S-Trfase_C_sf"/>
</dbReference>
<dbReference type="PROSITE" id="PS50404">
    <property type="entry name" value="GST_NTER"/>
    <property type="match status" value="1"/>
</dbReference>
<gene>
    <name evidence="3" type="ORF">NQ318_006612</name>
</gene>
<proteinExistence type="inferred from homology"/>